<dbReference type="InterPro" id="IPR014710">
    <property type="entry name" value="RmlC-like_jellyroll"/>
</dbReference>
<sequence length="118" mass="12680">MASIDVKSFATDSEVNEPNNARAEAVNVNGQRIMRLTLQPGWRWSEDIKPTVGTDSCQATHLGIVIKGTIAASHDDGTEVTYGAGDAYFVAPGHDSWVVGDEEALVYEFHGAWGDKSA</sequence>
<organism evidence="1 2">
    <name type="scientific">PS1 clade bacterium</name>
    <dbReference type="NCBI Taxonomy" id="2175152"/>
    <lineage>
        <taxon>Bacteria</taxon>
        <taxon>Pseudomonadati</taxon>
        <taxon>Pseudomonadota</taxon>
        <taxon>Alphaproteobacteria</taxon>
        <taxon>PS1 clade</taxon>
    </lineage>
</organism>
<dbReference type="SUPFAM" id="SSF51182">
    <property type="entry name" value="RmlC-like cupins"/>
    <property type="match status" value="1"/>
</dbReference>
<dbReference type="CDD" id="cd06990">
    <property type="entry name" value="cupin_DUF861"/>
    <property type="match status" value="1"/>
</dbReference>
<dbReference type="EMBL" id="JADHOK010000033">
    <property type="protein sequence ID" value="MBL6761753.1"/>
    <property type="molecule type" value="Genomic_DNA"/>
</dbReference>
<comment type="caution">
    <text evidence="1">The sequence shown here is derived from an EMBL/GenBank/DDBJ whole genome shotgun (WGS) entry which is preliminary data.</text>
</comment>
<gene>
    <name evidence="1" type="ORF">ISQ19_03545</name>
</gene>
<dbReference type="Gene3D" id="2.60.120.10">
    <property type="entry name" value="Jelly Rolls"/>
    <property type="match status" value="1"/>
</dbReference>
<accession>A0A937HK90</accession>
<dbReference type="InterPro" id="IPR011051">
    <property type="entry name" value="RmlC_Cupin_sf"/>
</dbReference>
<dbReference type="AlphaFoldDB" id="A0A937HK90"/>
<reference evidence="1" key="1">
    <citation type="submission" date="2020-10" db="EMBL/GenBank/DDBJ databases">
        <title>Microbiome of the Black Sea water column analyzed by genome centric metagenomics.</title>
        <authorList>
            <person name="Cabello-Yeves P.J."/>
            <person name="Callieri C."/>
            <person name="Picazo A."/>
            <person name="Mehrshad M."/>
            <person name="Haro-Moreno J.M."/>
            <person name="Roda-Garcia J."/>
            <person name="Dzembekova N."/>
            <person name="Slabakova V."/>
            <person name="Slabakova N."/>
            <person name="Moncheva S."/>
            <person name="Rodriguez-Valera F."/>
        </authorList>
    </citation>
    <scope>NUCLEOTIDE SEQUENCE</scope>
    <source>
        <strain evidence="1">BS307-5m-G5</strain>
    </source>
</reference>
<protein>
    <submittedName>
        <fullName evidence="1">Cupin domain-containing protein</fullName>
    </submittedName>
</protein>
<proteinExistence type="predicted"/>
<name>A0A937HK90_9PROT</name>
<evidence type="ECO:0000313" key="1">
    <source>
        <dbReference type="EMBL" id="MBL6761753.1"/>
    </source>
</evidence>
<evidence type="ECO:0000313" key="2">
    <source>
        <dbReference type="Proteomes" id="UP000785783"/>
    </source>
</evidence>
<dbReference type="Proteomes" id="UP000785783">
    <property type="component" value="Unassembled WGS sequence"/>
</dbReference>